<dbReference type="GO" id="GO:0008360">
    <property type="term" value="P:regulation of cell shape"/>
    <property type="evidence" value="ECO:0007669"/>
    <property type="project" value="UniProtKB-KW"/>
</dbReference>
<dbReference type="Proteomes" id="UP000782312">
    <property type="component" value="Unassembled WGS sequence"/>
</dbReference>
<dbReference type="NCBIfam" id="TIGR01087">
    <property type="entry name" value="murD"/>
    <property type="match status" value="1"/>
</dbReference>
<evidence type="ECO:0000256" key="6">
    <source>
        <dbReference type="ARBA" id="ARBA00022840"/>
    </source>
</evidence>
<comment type="function">
    <text evidence="7 8">Cell wall formation. Catalyzes the addition of glutamate to the nucleotide precursor UDP-N-acetylmuramoyl-L-alanine (UMA).</text>
</comment>
<proteinExistence type="inferred from homology"/>
<dbReference type="GO" id="GO:0071555">
    <property type="term" value="P:cell wall organization"/>
    <property type="evidence" value="ECO:0007669"/>
    <property type="project" value="UniProtKB-KW"/>
</dbReference>
<name>A0A932MPV1_UNCTE</name>
<evidence type="ECO:0000313" key="12">
    <source>
        <dbReference type="Proteomes" id="UP000782312"/>
    </source>
</evidence>
<dbReference type="GO" id="GO:0051301">
    <property type="term" value="P:cell division"/>
    <property type="evidence" value="ECO:0007669"/>
    <property type="project" value="UniProtKB-KW"/>
</dbReference>
<dbReference type="InterPro" id="IPR036615">
    <property type="entry name" value="Mur_ligase_C_dom_sf"/>
</dbReference>
<keyword evidence="5 7" id="KW-0547">Nucleotide-binding</keyword>
<evidence type="ECO:0000256" key="2">
    <source>
        <dbReference type="ARBA" id="ARBA00004752"/>
    </source>
</evidence>
<dbReference type="Gene3D" id="3.90.190.20">
    <property type="entry name" value="Mur ligase, C-terminal domain"/>
    <property type="match status" value="1"/>
</dbReference>
<dbReference type="Gene3D" id="3.40.1190.10">
    <property type="entry name" value="Mur-like, catalytic domain"/>
    <property type="match status" value="1"/>
</dbReference>
<evidence type="ECO:0000256" key="1">
    <source>
        <dbReference type="ARBA" id="ARBA00004496"/>
    </source>
</evidence>
<keyword evidence="7 8" id="KW-0131">Cell cycle</keyword>
<gene>
    <name evidence="7 11" type="primary">murD</name>
    <name evidence="11" type="ORF">HYZ11_07830</name>
</gene>
<dbReference type="PANTHER" id="PTHR43692:SF1">
    <property type="entry name" value="UDP-N-ACETYLMURAMOYLALANINE--D-GLUTAMATE LIGASE"/>
    <property type="match status" value="1"/>
</dbReference>
<evidence type="ECO:0000256" key="3">
    <source>
        <dbReference type="ARBA" id="ARBA00022490"/>
    </source>
</evidence>
<dbReference type="Pfam" id="PF21799">
    <property type="entry name" value="MurD-like_N"/>
    <property type="match status" value="1"/>
</dbReference>
<dbReference type="InterPro" id="IPR005762">
    <property type="entry name" value="MurD"/>
</dbReference>
<dbReference type="InterPro" id="IPR004101">
    <property type="entry name" value="Mur_ligase_C"/>
</dbReference>
<evidence type="ECO:0000256" key="7">
    <source>
        <dbReference type="HAMAP-Rule" id="MF_00639"/>
    </source>
</evidence>
<dbReference type="GO" id="GO:0009252">
    <property type="term" value="P:peptidoglycan biosynthetic process"/>
    <property type="evidence" value="ECO:0007669"/>
    <property type="project" value="UniProtKB-UniRule"/>
</dbReference>
<dbReference type="Pfam" id="PF08245">
    <property type="entry name" value="Mur_ligase_M"/>
    <property type="match status" value="1"/>
</dbReference>
<accession>A0A932MPV1</accession>
<comment type="similarity">
    <text evidence="7">Belongs to the MurCDEF family.</text>
</comment>
<dbReference type="Pfam" id="PF02875">
    <property type="entry name" value="Mur_ligase_C"/>
    <property type="match status" value="1"/>
</dbReference>
<evidence type="ECO:0000313" key="11">
    <source>
        <dbReference type="EMBL" id="MBI3127496.1"/>
    </source>
</evidence>
<comment type="caution">
    <text evidence="11">The sequence shown here is derived from an EMBL/GenBank/DDBJ whole genome shotgun (WGS) entry which is preliminary data.</text>
</comment>
<keyword evidence="7 8" id="KW-0132">Cell division</keyword>
<comment type="pathway">
    <text evidence="2 7 8">Cell wall biogenesis; peptidoglycan biosynthesis.</text>
</comment>
<evidence type="ECO:0000256" key="8">
    <source>
        <dbReference type="RuleBase" id="RU003664"/>
    </source>
</evidence>
<feature type="binding site" evidence="7">
    <location>
        <begin position="121"/>
        <end position="127"/>
    </location>
    <ligand>
        <name>ATP</name>
        <dbReference type="ChEBI" id="CHEBI:30616"/>
    </ligand>
</feature>
<evidence type="ECO:0000259" key="10">
    <source>
        <dbReference type="Pfam" id="PF08245"/>
    </source>
</evidence>
<dbReference type="HAMAP" id="MF_00639">
    <property type="entry name" value="MurD"/>
    <property type="match status" value="1"/>
</dbReference>
<sequence length="461" mass="49287">MAESRSAEWTEGIPSRRVVVMGMARTGRAAAAVLARRGAEVVATDMKDIPGLREELPREVALELGGHREETFRRCDVLVVSPGIPATDRFIRLALASGAEVISEIELAWRLCPAPVAAVTGTNGKTTATTMLGAILEEAGFRAPVGGNIGRPLVDVVEKEGQEADFVVSEVSSFQLEWAPTLRPRVGVITNVTPDHLDRHPDMDGYAAVKARLLANQGPGDAKVLNADDPFTARYLPGGRQAALAFSRTKIPEAGAYVEDGWIYLRIGGDRQRVCAAGELAVPGVHNLENFLAACAAAGFLGAGPDAMARLARRFKGLPHRMEPVAEIGGVRWVNDSKGTNVGATAMSLESVEGPVLLIAGGTDKGSDLSPMIEPMRKRVRTMVLIGEAADRFEAFFRGRVPVERAATLHEAVRRCAAAARPGDTVLLSPACASFDQFRDYAHRGDVFREAVRALAKEGAR</sequence>
<keyword evidence="6 7" id="KW-0067">ATP-binding</keyword>
<reference evidence="11" key="1">
    <citation type="submission" date="2020-07" db="EMBL/GenBank/DDBJ databases">
        <title>Huge and variable diversity of episymbiotic CPR bacteria and DPANN archaea in groundwater ecosystems.</title>
        <authorList>
            <person name="He C.Y."/>
            <person name="Keren R."/>
            <person name="Whittaker M."/>
            <person name="Farag I.F."/>
            <person name="Doudna J."/>
            <person name="Cate J.H.D."/>
            <person name="Banfield J.F."/>
        </authorList>
    </citation>
    <scope>NUCLEOTIDE SEQUENCE</scope>
    <source>
        <strain evidence="11">NC_groundwater_763_Ag_S-0.2um_68_21</strain>
    </source>
</reference>
<dbReference type="SUPFAM" id="SSF53623">
    <property type="entry name" value="MurD-like peptide ligases, catalytic domain"/>
    <property type="match status" value="1"/>
</dbReference>
<feature type="domain" description="Mur ligase central" evidence="10">
    <location>
        <begin position="119"/>
        <end position="298"/>
    </location>
</feature>
<dbReference type="EC" id="6.3.2.9" evidence="7 8"/>
<evidence type="ECO:0000256" key="5">
    <source>
        <dbReference type="ARBA" id="ARBA00022741"/>
    </source>
</evidence>
<keyword evidence="4 7" id="KW-0436">Ligase</keyword>
<dbReference type="GO" id="GO:0005737">
    <property type="term" value="C:cytoplasm"/>
    <property type="evidence" value="ECO:0007669"/>
    <property type="project" value="UniProtKB-SubCell"/>
</dbReference>
<feature type="domain" description="Mur ligase C-terminal" evidence="9">
    <location>
        <begin position="320"/>
        <end position="432"/>
    </location>
</feature>
<dbReference type="PANTHER" id="PTHR43692">
    <property type="entry name" value="UDP-N-ACETYLMURAMOYLALANINE--D-GLUTAMATE LIGASE"/>
    <property type="match status" value="1"/>
</dbReference>
<evidence type="ECO:0000256" key="4">
    <source>
        <dbReference type="ARBA" id="ARBA00022598"/>
    </source>
</evidence>
<dbReference type="SUPFAM" id="SSF53244">
    <property type="entry name" value="MurD-like peptide ligases, peptide-binding domain"/>
    <property type="match status" value="1"/>
</dbReference>
<dbReference type="InterPro" id="IPR036565">
    <property type="entry name" value="Mur-like_cat_sf"/>
</dbReference>
<dbReference type="InterPro" id="IPR013221">
    <property type="entry name" value="Mur_ligase_cen"/>
</dbReference>
<organism evidence="11 12">
    <name type="scientific">Tectimicrobiota bacterium</name>
    <dbReference type="NCBI Taxonomy" id="2528274"/>
    <lineage>
        <taxon>Bacteria</taxon>
        <taxon>Pseudomonadati</taxon>
        <taxon>Nitrospinota/Tectimicrobiota group</taxon>
        <taxon>Candidatus Tectimicrobiota</taxon>
    </lineage>
</organism>
<protein>
    <recommendedName>
        <fullName evidence="7 8">UDP-N-acetylmuramoylalanine--D-glutamate ligase</fullName>
        <ecNumber evidence="7 8">6.3.2.9</ecNumber>
    </recommendedName>
    <alternativeName>
        <fullName evidence="7">D-glutamic acid-adding enzyme</fullName>
    </alternativeName>
    <alternativeName>
        <fullName evidence="7">UDP-N-acetylmuramoyl-L-alanyl-D-glutamate synthetase</fullName>
    </alternativeName>
</protein>
<dbReference type="SUPFAM" id="SSF51984">
    <property type="entry name" value="MurCD N-terminal domain"/>
    <property type="match status" value="1"/>
</dbReference>
<keyword evidence="7 8" id="KW-0961">Cell wall biogenesis/degradation</keyword>
<comment type="subcellular location">
    <subcellularLocation>
        <location evidence="1 7 8">Cytoplasm</location>
    </subcellularLocation>
</comment>
<evidence type="ECO:0000259" key="9">
    <source>
        <dbReference type="Pfam" id="PF02875"/>
    </source>
</evidence>
<dbReference type="EMBL" id="JACPUR010000017">
    <property type="protein sequence ID" value="MBI3127496.1"/>
    <property type="molecule type" value="Genomic_DNA"/>
</dbReference>
<keyword evidence="3 7" id="KW-0963">Cytoplasm</keyword>
<keyword evidence="7 8" id="KW-0133">Cell shape</keyword>
<comment type="catalytic activity">
    <reaction evidence="7 8">
        <text>UDP-N-acetyl-alpha-D-muramoyl-L-alanine + D-glutamate + ATP = UDP-N-acetyl-alpha-D-muramoyl-L-alanyl-D-glutamate + ADP + phosphate + H(+)</text>
        <dbReference type="Rhea" id="RHEA:16429"/>
        <dbReference type="ChEBI" id="CHEBI:15378"/>
        <dbReference type="ChEBI" id="CHEBI:29986"/>
        <dbReference type="ChEBI" id="CHEBI:30616"/>
        <dbReference type="ChEBI" id="CHEBI:43474"/>
        <dbReference type="ChEBI" id="CHEBI:83898"/>
        <dbReference type="ChEBI" id="CHEBI:83900"/>
        <dbReference type="ChEBI" id="CHEBI:456216"/>
        <dbReference type="EC" id="6.3.2.9"/>
    </reaction>
</comment>
<keyword evidence="7 8" id="KW-0573">Peptidoglycan synthesis</keyword>
<dbReference type="AlphaFoldDB" id="A0A932MPV1"/>
<dbReference type="GO" id="GO:0008764">
    <property type="term" value="F:UDP-N-acetylmuramoylalanine-D-glutamate ligase activity"/>
    <property type="evidence" value="ECO:0007669"/>
    <property type="project" value="UniProtKB-UniRule"/>
</dbReference>
<dbReference type="Gene3D" id="3.40.50.720">
    <property type="entry name" value="NAD(P)-binding Rossmann-like Domain"/>
    <property type="match status" value="1"/>
</dbReference>
<dbReference type="GO" id="GO:0005524">
    <property type="term" value="F:ATP binding"/>
    <property type="evidence" value="ECO:0007669"/>
    <property type="project" value="UniProtKB-UniRule"/>
</dbReference>